<evidence type="ECO:0000259" key="3">
    <source>
        <dbReference type="Pfam" id="PF06276"/>
    </source>
</evidence>
<evidence type="ECO:0000313" key="5">
    <source>
        <dbReference type="Proteomes" id="UP001595476"/>
    </source>
</evidence>
<gene>
    <name evidence="4" type="ORF">ACFOEK_17025</name>
</gene>
<dbReference type="Gene3D" id="6.10.250.3370">
    <property type="match status" value="1"/>
</dbReference>
<reference evidence="5" key="1">
    <citation type="journal article" date="2019" name="Int. J. Syst. Evol. Microbiol.">
        <title>The Global Catalogue of Microorganisms (GCM) 10K type strain sequencing project: providing services to taxonomists for standard genome sequencing and annotation.</title>
        <authorList>
            <consortium name="The Broad Institute Genomics Platform"/>
            <consortium name="The Broad Institute Genome Sequencing Center for Infectious Disease"/>
            <person name="Wu L."/>
            <person name="Ma J."/>
        </authorList>
    </citation>
    <scope>NUCLEOTIDE SEQUENCE [LARGE SCALE GENOMIC DNA]</scope>
    <source>
        <strain evidence="5">KCTC 52438</strain>
    </source>
</reference>
<evidence type="ECO:0000313" key="4">
    <source>
        <dbReference type="EMBL" id="MFC3152743.1"/>
    </source>
</evidence>
<dbReference type="PANTHER" id="PTHR34384:SF6">
    <property type="entry name" value="STAPHYLOFERRIN B SYNTHASE"/>
    <property type="match status" value="1"/>
</dbReference>
<dbReference type="PANTHER" id="PTHR34384">
    <property type="entry name" value="L-2,3-DIAMINOPROPANOATE--CITRATE LIGASE"/>
    <property type="match status" value="1"/>
</dbReference>
<comment type="pathway">
    <text evidence="1">Siderophore biosynthesis.</text>
</comment>
<keyword evidence="5" id="KW-1185">Reference proteome</keyword>
<proteinExistence type="predicted"/>
<feature type="domain" description="Aerobactin siderophore biosynthesis IucA/IucC-like C-terminal" evidence="3">
    <location>
        <begin position="410"/>
        <end position="571"/>
    </location>
</feature>
<protein>
    <submittedName>
        <fullName evidence="4">IucA/IucC family protein</fullName>
    </submittedName>
</protein>
<name>A0ABV7HJ89_9GAMM</name>
<evidence type="ECO:0000256" key="1">
    <source>
        <dbReference type="ARBA" id="ARBA00004924"/>
    </source>
</evidence>
<organism evidence="4 5">
    <name type="scientific">Litoribrevibacter euphylliae</name>
    <dbReference type="NCBI Taxonomy" id="1834034"/>
    <lineage>
        <taxon>Bacteria</taxon>
        <taxon>Pseudomonadati</taxon>
        <taxon>Pseudomonadota</taxon>
        <taxon>Gammaproteobacteria</taxon>
        <taxon>Oceanospirillales</taxon>
        <taxon>Oceanospirillaceae</taxon>
        <taxon>Litoribrevibacter</taxon>
    </lineage>
</organism>
<accession>A0ABV7HJ89</accession>
<dbReference type="RefSeq" id="WP_386722668.1">
    <property type="nucleotide sequence ID" value="NZ_JBHRSZ010000007.1"/>
</dbReference>
<dbReference type="Gene3D" id="1.10.510.40">
    <property type="match status" value="1"/>
</dbReference>
<feature type="domain" description="Aerobactin siderophore biosynthesis IucA/IucC N-terminal" evidence="2">
    <location>
        <begin position="139"/>
        <end position="390"/>
    </location>
</feature>
<dbReference type="EMBL" id="JBHRSZ010000007">
    <property type="protein sequence ID" value="MFC3152743.1"/>
    <property type="molecule type" value="Genomic_DNA"/>
</dbReference>
<evidence type="ECO:0000259" key="2">
    <source>
        <dbReference type="Pfam" id="PF04183"/>
    </source>
</evidence>
<dbReference type="InterPro" id="IPR037455">
    <property type="entry name" value="LucA/IucC-like"/>
</dbReference>
<sequence>MSPFDTQIPSHPPMRLESKPETTLLVERRILKQLFEALLFEQVIEHHYDQPFFYFTLGKTQYQVEGYVAGYSRIRLNPSSLYRRLDGVLQPVQLNDVIEELPTTAAIKDKLTEQLQQTQLLCQWNADHLMKLSSRYGLDYLDLESQLDEGHPYHPCFKARTGFSLEDHQRYGPECAQPIQLHWLAVKRTHIQQSLPSAVSDQSDLAFWQQEVGAEAWSDLEQAMQAAKLSWQDYTLLPIHPWQWQRFQHNHLRPALENAELVYLGAAGDHYQATISVRTLINITHPEKAHIKLPLSMINTSSLRKLEPHSVCTAPAISHWLKQVVRNDDFYLTHPMILLDEYAGILIPENNDDHAWQTQLRGQLGVIFRESIDPYLHIGQQAMPFTALYAEETTGQPFIQPIIQQYGLETWLIQLIDVTVIPVWHLLVKHGLAVEAHGQNMVLIHQDGWPSAVVLRDFHESVEYVDDYLANPELKPDFDQINPCYQNAPDNLYYWMESVEALRELIIDTLFVFNLSELACVLERHFDYSEARFWDTIYQRLQEYAQQGHCSQARLDRMPINQPTIYTESLIKKKLADIEADHFHHQIANPFANKPALTV</sequence>
<dbReference type="Pfam" id="PF06276">
    <property type="entry name" value="FhuF"/>
    <property type="match status" value="1"/>
</dbReference>
<comment type="caution">
    <text evidence="4">The sequence shown here is derived from an EMBL/GenBank/DDBJ whole genome shotgun (WGS) entry which is preliminary data.</text>
</comment>
<dbReference type="InterPro" id="IPR022770">
    <property type="entry name" value="IucA/IucC-like_C"/>
</dbReference>
<dbReference type="InterPro" id="IPR007310">
    <property type="entry name" value="Aerobactin_biosyn_IucA/IucC_N"/>
</dbReference>
<dbReference type="Proteomes" id="UP001595476">
    <property type="component" value="Unassembled WGS sequence"/>
</dbReference>
<dbReference type="Pfam" id="PF04183">
    <property type="entry name" value="IucA_IucC"/>
    <property type="match status" value="1"/>
</dbReference>